<dbReference type="InterPro" id="IPR028994">
    <property type="entry name" value="Integrin_alpha_N"/>
</dbReference>
<dbReference type="PANTHER" id="PTHR16026">
    <property type="entry name" value="CARTILAGE ACIDIC PROTEIN 1"/>
    <property type="match status" value="1"/>
</dbReference>
<gene>
    <name evidence="3" type="ORF">DUE52_30685</name>
</gene>
<comment type="caution">
    <text evidence="3">The sequence shown here is derived from an EMBL/GenBank/DDBJ whole genome shotgun (WGS) entry which is preliminary data.</text>
</comment>
<keyword evidence="1" id="KW-0732">Signal</keyword>
<accession>A0A368JDT0</accession>
<dbReference type="OrthoDB" id="9816120at2"/>
<dbReference type="Pfam" id="PF07593">
    <property type="entry name" value="UnbV_ASPIC"/>
    <property type="match status" value="1"/>
</dbReference>
<keyword evidence="4" id="KW-1185">Reference proteome</keyword>
<evidence type="ECO:0000313" key="4">
    <source>
        <dbReference type="Proteomes" id="UP000253383"/>
    </source>
</evidence>
<evidence type="ECO:0000313" key="3">
    <source>
        <dbReference type="EMBL" id="RCR65702.1"/>
    </source>
</evidence>
<dbReference type="Gene3D" id="2.130.10.130">
    <property type="entry name" value="Integrin alpha, N-terminal"/>
    <property type="match status" value="3"/>
</dbReference>
<protein>
    <submittedName>
        <fullName evidence="3">RNA-binding protein</fullName>
    </submittedName>
</protein>
<dbReference type="EMBL" id="QOWE01000037">
    <property type="protein sequence ID" value="RCR65702.1"/>
    <property type="molecule type" value="Genomic_DNA"/>
</dbReference>
<dbReference type="PROSITE" id="PS51257">
    <property type="entry name" value="PROKAR_LIPOPROTEIN"/>
    <property type="match status" value="1"/>
</dbReference>
<name>A0A368JDT0_9BACT</name>
<reference evidence="3 4" key="1">
    <citation type="submission" date="2018-07" db="EMBL/GenBank/DDBJ databases">
        <title>Genome analysis of Larkinella rosea.</title>
        <authorList>
            <person name="Zhou Z."/>
            <person name="Wang G."/>
        </authorList>
    </citation>
    <scope>NUCLEOTIDE SEQUENCE [LARGE SCALE GENOMIC DNA]</scope>
    <source>
        <strain evidence="4">zzj9</strain>
    </source>
</reference>
<evidence type="ECO:0000256" key="1">
    <source>
        <dbReference type="ARBA" id="ARBA00022729"/>
    </source>
</evidence>
<dbReference type="InterPro" id="IPR027039">
    <property type="entry name" value="Crtac1"/>
</dbReference>
<feature type="domain" description="ASPIC/UnbV" evidence="2">
    <location>
        <begin position="554"/>
        <end position="621"/>
    </location>
</feature>
<dbReference type="Proteomes" id="UP000253383">
    <property type="component" value="Unassembled WGS sequence"/>
</dbReference>
<dbReference type="RefSeq" id="WP_114409968.1">
    <property type="nucleotide sequence ID" value="NZ_QOWE01000037.1"/>
</dbReference>
<dbReference type="Pfam" id="PF13517">
    <property type="entry name" value="FG-GAP_3"/>
    <property type="match status" value="5"/>
</dbReference>
<sequence length="1142" mass="127844">MKRISIFFAAVTLFFTGCKQLNRTSEKPLFQVLDSTRTGIGFINQVRNTDQFNIIDYLYFYNGAGVAAGDLNNDGLTDLYFVSNQGKNKLYLNKGSFKFEDATEKAGVEGFSDWQTGVTMADVNGDGWLDIYVCAVGNFKGLEGSNELYINNQDGTFTEKAAEYGLDFTGFSTQAAFFDYDHDGDLDLYLLNHAVHTSRSYDRVTTRNLRQNESGDYLFRNMMEERKKEGRKGRKEDGRKGNKSVVPSPLLPFSPLFVNISEQAGIFGAAMGYGLGISVADLNNDGWEDIYISNDFHEDDYYYLNNGKGGFTENMRKAFAHASRFSMGNDVADVNNDGYPDVVTLDMYPEDERVEKMSLGEDPLDIYLYKLSFGYMNQYSRNCLQISQSGQKFMEIGAMAGIAATDWSWSPLLADYDNDGIKDLFISNGIVRRPNDLDYVKYASDDSLRYAMETSKAIDQKAISLMPEGKVHNYLYQGSKELKFADKSLAWGFEKPTFSSGAVYADLDNDGDLDLVTNDINDPAGVYQNQANEVFPTHTYLKIRLQGESANTFGVGAKVILKTKTGLQLQQLMPTRGFQSSVEPVLTFGLGETATVDSLIVIWPNQKMEVQTGVKSNQTLTLKQTEAQQDVGSFRFTAPDPQPRFEDITSQSPMAYQHQENTYFDFVRESLMPFKVSMEGPKLAVGDVNGDGLDDFYAAGAKWQAGSLQIQQPNGRFLPSNQPAFRADSTYEDVDAVFFDADGDKDLDLYVVSGGNEFFEKMPEQFDRLYLNDGKGNFARSNGLPPMYDNKSCVRPVDLDLDGDLDLFVGGRVIPFAYGKIPNSYLLINDGKGRFTDKTDQLAPELRQAGMVTDALWMDYDQDKDLDLVVAGDWMPIRVFANQNGKLKAVQSITDEKTSLNGFWQCLTAADFDRDGDLDLVAGNLGLNTKFIKQAEPRLKMWIKDFDNNSSVEQLLAYQRDGKNWYPVNFKDELGKQMPGIINKRFTNYTSFAGKPVEDLFEKKELNGAEEYEVNQFASVYLENTGDGRFVVHPLPMLAQVSKLFALRTDDIDNDGYPDILAGGNFYGVSTYQGRYDADDGLVLQNKGKTGRNTARFTALSPVGSGFRLDGEVRDIKPIRVAGVPHWLVARNDTTIQVFHKK</sequence>
<evidence type="ECO:0000259" key="2">
    <source>
        <dbReference type="Pfam" id="PF07593"/>
    </source>
</evidence>
<dbReference type="PANTHER" id="PTHR16026:SF0">
    <property type="entry name" value="CARTILAGE ACIDIC PROTEIN 1"/>
    <property type="match status" value="1"/>
</dbReference>
<dbReference type="SUPFAM" id="SSF69318">
    <property type="entry name" value="Integrin alpha N-terminal domain"/>
    <property type="match status" value="3"/>
</dbReference>
<dbReference type="InterPro" id="IPR011519">
    <property type="entry name" value="UnbV_ASPIC"/>
</dbReference>
<dbReference type="InterPro" id="IPR013517">
    <property type="entry name" value="FG-GAP"/>
</dbReference>
<proteinExistence type="predicted"/>
<organism evidence="3 4">
    <name type="scientific">Larkinella punicea</name>
    <dbReference type="NCBI Taxonomy" id="2315727"/>
    <lineage>
        <taxon>Bacteria</taxon>
        <taxon>Pseudomonadati</taxon>
        <taxon>Bacteroidota</taxon>
        <taxon>Cytophagia</taxon>
        <taxon>Cytophagales</taxon>
        <taxon>Spirosomataceae</taxon>
        <taxon>Larkinella</taxon>
    </lineage>
</organism>
<dbReference type="AlphaFoldDB" id="A0A368JDT0"/>